<comment type="catalytic activity">
    <reaction evidence="4">
        <text>Endopeptidase action with P4 Glu or Asp, P1 preferably Glu &gt; Asp, P1' hydrophobic and P2' Ala.</text>
        <dbReference type="EC" id="3.4.24.78"/>
    </reaction>
</comment>
<evidence type="ECO:0000256" key="2">
    <source>
        <dbReference type="ARBA" id="ARBA00022801"/>
    </source>
</evidence>
<evidence type="ECO:0000313" key="5">
    <source>
        <dbReference type="EMBL" id="MFD1927372.1"/>
    </source>
</evidence>
<feature type="propeptide" id="PRO_5044947477" evidence="4">
    <location>
        <begin position="1"/>
        <end position="10"/>
    </location>
</feature>
<comment type="PTM">
    <text evidence="4">Autoproteolytically processed. The inactive tetrameric zymogen termed p46 autoprocesses to a smaller form termed p41, which is active only during spore germination.</text>
</comment>
<dbReference type="HAMAP" id="MF_00626">
    <property type="entry name" value="Germination_prot"/>
    <property type="match status" value="1"/>
</dbReference>
<dbReference type="EC" id="3.4.24.78" evidence="4"/>
<sequence>MKSYNFYRTDLVDESEEMVRHRTDSEKDTLKTEEGIHFEESRIGRIRLTEVTVNEEGEKKIGKSKGKYITISLPTLTPEDNDGMNEMTSILLEKLNKMLTTVPNVSKRKILFIGLGNRDITPDAVGPLTMDILRNIVPDYYSEGDSEVFVYAPGVTIQTGLETADFVKAMVSEIKPDLLIVIDALAARDSSRLCKTIQLTNTGIHPGSGVGNSRKEVSHKTVGIPVFAIGIPTVVDGPVLIADAINTMFGYIASKISEKDNPSSRLAVTPWLRSEDKDADRSKLEPIFGDWASWPHEDRIQLFEEVLTTQELNTFISPKEIDSWVSMYADTLASSLTEWINEMKNNEHKM</sequence>
<dbReference type="NCBIfam" id="TIGR01441">
    <property type="entry name" value="GPR"/>
    <property type="match status" value="1"/>
</dbReference>
<evidence type="ECO:0000256" key="3">
    <source>
        <dbReference type="ARBA" id="ARBA00023145"/>
    </source>
</evidence>
<proteinExistence type="inferred from homology"/>
<comment type="caution">
    <text evidence="5">The sequence shown here is derived from an EMBL/GenBank/DDBJ whole genome shotgun (WGS) entry which is preliminary data.</text>
</comment>
<dbReference type="InterPro" id="IPR023430">
    <property type="entry name" value="Pept_HybD-like_dom_sf"/>
</dbReference>
<keyword evidence="1 4" id="KW-0645">Protease</keyword>
<dbReference type="Gene3D" id="3.40.50.1450">
    <property type="entry name" value="HybD-like"/>
    <property type="match status" value="1"/>
</dbReference>
<keyword evidence="3 4" id="KW-0865">Zymogen</keyword>
<reference evidence="6" key="1">
    <citation type="journal article" date="2019" name="Int. J. Syst. Evol. Microbiol.">
        <title>The Global Catalogue of Microorganisms (GCM) 10K type strain sequencing project: providing services to taxonomists for standard genome sequencing and annotation.</title>
        <authorList>
            <consortium name="The Broad Institute Genomics Platform"/>
            <consortium name="The Broad Institute Genome Sequencing Center for Infectious Disease"/>
            <person name="Wu L."/>
            <person name="Ma J."/>
        </authorList>
    </citation>
    <scope>NUCLEOTIDE SEQUENCE [LARGE SCALE GENOMIC DNA]</scope>
    <source>
        <strain evidence="6">CGMCC 4.7177</strain>
    </source>
</reference>
<keyword evidence="6" id="KW-1185">Reference proteome</keyword>
<dbReference type="RefSeq" id="WP_381536018.1">
    <property type="nucleotide sequence ID" value="NZ_JBHUGI010000006.1"/>
</dbReference>
<evidence type="ECO:0000256" key="1">
    <source>
        <dbReference type="ARBA" id="ARBA00022670"/>
    </source>
</evidence>
<accession>A0ABW4SFQ6</accession>
<dbReference type="Pfam" id="PF03418">
    <property type="entry name" value="Peptidase_A25"/>
    <property type="match status" value="1"/>
</dbReference>
<gene>
    <name evidence="4 5" type="primary">gpr</name>
    <name evidence="5" type="ORF">ACFSFY_04750</name>
</gene>
<evidence type="ECO:0000256" key="4">
    <source>
        <dbReference type="HAMAP-Rule" id="MF_00626"/>
    </source>
</evidence>
<comment type="similarity">
    <text evidence="4">Belongs to the peptidase A25 family.</text>
</comment>
<comment type="subunit">
    <text evidence="4">Homotetramer.</text>
</comment>
<dbReference type="Proteomes" id="UP001597218">
    <property type="component" value="Unassembled WGS sequence"/>
</dbReference>
<dbReference type="InterPro" id="IPR005080">
    <property type="entry name" value="Peptidase_A25"/>
</dbReference>
<protein>
    <recommendedName>
        <fullName evidence="4">Germination protease</fullName>
        <ecNumber evidence="4">3.4.24.78</ecNumber>
    </recommendedName>
    <alternativeName>
        <fullName evidence="4">GPR endopeptidase</fullName>
    </alternativeName>
    <alternativeName>
        <fullName evidence="4">Germination proteinase</fullName>
    </alternativeName>
    <alternativeName>
        <fullName evidence="4">Spore protease</fullName>
    </alternativeName>
</protein>
<dbReference type="SUPFAM" id="SSF53163">
    <property type="entry name" value="HybD-like"/>
    <property type="match status" value="1"/>
</dbReference>
<dbReference type="EMBL" id="JBHUGI010000006">
    <property type="protein sequence ID" value="MFD1927372.1"/>
    <property type="molecule type" value="Genomic_DNA"/>
</dbReference>
<comment type="function">
    <text evidence="4">Initiates the rapid degradation of small, acid-soluble proteins during spore germination.</text>
</comment>
<name>A0ABW4SFQ6_9BACL</name>
<evidence type="ECO:0000313" key="6">
    <source>
        <dbReference type="Proteomes" id="UP001597218"/>
    </source>
</evidence>
<dbReference type="GO" id="GO:0016787">
    <property type="term" value="F:hydrolase activity"/>
    <property type="evidence" value="ECO:0007669"/>
    <property type="project" value="UniProtKB-KW"/>
</dbReference>
<organism evidence="5 6">
    <name type="scientific">Sporosarcina siberiensis</name>
    <dbReference type="NCBI Taxonomy" id="1365606"/>
    <lineage>
        <taxon>Bacteria</taxon>
        <taxon>Bacillati</taxon>
        <taxon>Bacillota</taxon>
        <taxon>Bacilli</taxon>
        <taxon>Bacillales</taxon>
        <taxon>Caryophanaceae</taxon>
        <taxon>Sporosarcina</taxon>
    </lineage>
</organism>
<feature type="chain" id="PRO_5044947476" description="Germination protease" evidence="4">
    <location>
        <begin position="11"/>
        <end position="350"/>
    </location>
</feature>
<keyword evidence="2 4" id="KW-0378">Hydrolase</keyword>